<evidence type="ECO:0000313" key="2">
    <source>
        <dbReference type="Proteomes" id="UP000823201"/>
    </source>
</evidence>
<reference evidence="1 2" key="1">
    <citation type="submission" date="2021-01" db="EMBL/GenBank/DDBJ databases">
        <title>Genomic Encyclopedia of Type Strains, Phase IV (KMG-IV): sequencing the most valuable type-strain genomes for metagenomic binning, comparative biology and taxonomic classification.</title>
        <authorList>
            <person name="Goeker M."/>
        </authorList>
    </citation>
    <scope>NUCLEOTIDE SEQUENCE [LARGE SCALE GENOMIC DNA]</scope>
    <source>
        <strain evidence="1 2">DSM 100968</strain>
    </source>
</reference>
<name>A0ABS2QA07_9BACL</name>
<accession>A0ABS2QA07</accession>
<proteinExistence type="predicted"/>
<comment type="caution">
    <text evidence="1">The sequence shown here is derived from an EMBL/GenBank/DDBJ whole genome shotgun (WGS) entry which is preliminary data.</text>
</comment>
<gene>
    <name evidence="1" type="ORF">JOC27_002085</name>
</gene>
<organism evidence="1 2">
    <name type="scientific">Sporolactobacillus spathodeae</name>
    <dbReference type="NCBI Taxonomy" id="1465502"/>
    <lineage>
        <taxon>Bacteria</taxon>
        <taxon>Bacillati</taxon>
        <taxon>Bacillota</taxon>
        <taxon>Bacilli</taxon>
        <taxon>Bacillales</taxon>
        <taxon>Sporolactobacillaceae</taxon>
        <taxon>Sporolactobacillus</taxon>
    </lineage>
</organism>
<sequence length="59" mass="6676">MNNIIFVTFIGLVVNAIDQRIKRVEKCIKAMNCGKKPKFMATFSLKGSPTFDSTPRRVN</sequence>
<keyword evidence="2" id="KW-1185">Reference proteome</keyword>
<dbReference type="RefSeq" id="WP_205007176.1">
    <property type="nucleotide sequence ID" value="NZ_CBCRXA010000027.1"/>
</dbReference>
<dbReference type="Proteomes" id="UP000823201">
    <property type="component" value="Unassembled WGS sequence"/>
</dbReference>
<evidence type="ECO:0000313" key="1">
    <source>
        <dbReference type="EMBL" id="MBM7658623.1"/>
    </source>
</evidence>
<protein>
    <submittedName>
        <fullName evidence="1">Uncharacterized protein</fullName>
    </submittedName>
</protein>
<dbReference type="EMBL" id="JAFBEV010000020">
    <property type="protein sequence ID" value="MBM7658623.1"/>
    <property type="molecule type" value="Genomic_DNA"/>
</dbReference>